<dbReference type="RefSeq" id="WP_154368179.1">
    <property type="nucleotide sequence ID" value="NZ_WKJM01000009.1"/>
</dbReference>
<feature type="transmembrane region" description="Helical" evidence="1">
    <location>
        <begin position="12"/>
        <end position="30"/>
    </location>
</feature>
<keyword evidence="1" id="KW-0472">Membrane</keyword>
<accession>A0A6L5QG60</accession>
<evidence type="ECO:0000313" key="2">
    <source>
        <dbReference type="EMBL" id="MRX08793.1"/>
    </source>
</evidence>
<protein>
    <submittedName>
        <fullName evidence="2">Uncharacterized protein</fullName>
    </submittedName>
</protein>
<keyword evidence="1" id="KW-0812">Transmembrane</keyword>
<dbReference type="Proteomes" id="UP000481037">
    <property type="component" value="Unassembled WGS sequence"/>
</dbReference>
<keyword evidence="3" id="KW-1185">Reference proteome</keyword>
<name>A0A6L5QG60_9BURK</name>
<feature type="transmembrane region" description="Helical" evidence="1">
    <location>
        <begin position="36"/>
        <end position="57"/>
    </location>
</feature>
<dbReference type="EMBL" id="WKJM01000009">
    <property type="protein sequence ID" value="MRX08793.1"/>
    <property type="molecule type" value="Genomic_DNA"/>
</dbReference>
<dbReference type="AlphaFoldDB" id="A0A6L5QG60"/>
<keyword evidence="1" id="KW-1133">Transmembrane helix</keyword>
<organism evidence="2 3">
    <name type="scientific">Duganella alba</name>
    <dbReference type="NCBI Taxonomy" id="2666081"/>
    <lineage>
        <taxon>Bacteria</taxon>
        <taxon>Pseudomonadati</taxon>
        <taxon>Pseudomonadota</taxon>
        <taxon>Betaproteobacteria</taxon>
        <taxon>Burkholderiales</taxon>
        <taxon>Oxalobacteraceae</taxon>
        <taxon>Telluria group</taxon>
        <taxon>Duganella</taxon>
    </lineage>
</organism>
<sequence>MIKVNLFTFRNLAELIVLATLAIAIPYFVFESSRPWHYLATAATFFISPGIIIGSFLHGDPHLSTRIDLYAGVQMQFFAMWLLYQIFKMRQPCLAQITHS</sequence>
<gene>
    <name evidence="2" type="ORF">GJ697_13190</name>
</gene>
<evidence type="ECO:0000256" key="1">
    <source>
        <dbReference type="SAM" id="Phobius"/>
    </source>
</evidence>
<proteinExistence type="predicted"/>
<reference evidence="2 3" key="1">
    <citation type="submission" date="2019-11" db="EMBL/GenBank/DDBJ databases">
        <title>Novel species isolated from a subtropical stream in China.</title>
        <authorList>
            <person name="Lu H."/>
        </authorList>
    </citation>
    <scope>NUCLEOTIDE SEQUENCE [LARGE SCALE GENOMIC DNA]</scope>
    <source>
        <strain evidence="2 3">FT25W</strain>
    </source>
</reference>
<comment type="caution">
    <text evidence="2">The sequence shown here is derived from an EMBL/GenBank/DDBJ whole genome shotgun (WGS) entry which is preliminary data.</text>
</comment>
<evidence type="ECO:0000313" key="3">
    <source>
        <dbReference type="Proteomes" id="UP000481037"/>
    </source>
</evidence>